<accession>A0A9W8E5T5</accession>
<evidence type="ECO:0000256" key="10">
    <source>
        <dbReference type="ARBA" id="ARBA00023136"/>
    </source>
</evidence>
<keyword evidence="5 12" id="KW-0812">Transmembrane</keyword>
<dbReference type="GO" id="GO:0012505">
    <property type="term" value="C:endomembrane system"/>
    <property type="evidence" value="ECO:0007669"/>
    <property type="project" value="UniProtKB-SubCell"/>
</dbReference>
<keyword evidence="4" id="KW-0633">Potassium transport</keyword>
<keyword evidence="14" id="KW-1185">Reference proteome</keyword>
<feature type="transmembrane region" description="Helical" evidence="12">
    <location>
        <begin position="24"/>
        <end position="46"/>
    </location>
</feature>
<evidence type="ECO:0000256" key="9">
    <source>
        <dbReference type="ARBA" id="ARBA00023065"/>
    </source>
</evidence>
<keyword evidence="3" id="KW-0813">Transport</keyword>
<reference evidence="13" key="1">
    <citation type="submission" date="2022-07" db="EMBL/GenBank/DDBJ databases">
        <title>Phylogenomic reconstructions and comparative analyses of Kickxellomycotina fungi.</title>
        <authorList>
            <person name="Reynolds N.K."/>
            <person name="Stajich J.E."/>
            <person name="Barry K."/>
            <person name="Grigoriev I.V."/>
            <person name="Crous P."/>
            <person name="Smith M.E."/>
        </authorList>
    </citation>
    <scope>NUCLEOTIDE SEQUENCE</scope>
    <source>
        <strain evidence="13">RSA 1196</strain>
    </source>
</reference>
<feature type="transmembrane region" description="Helical" evidence="12">
    <location>
        <begin position="52"/>
        <end position="72"/>
    </location>
</feature>
<keyword evidence="9" id="KW-0406">Ion transport</keyword>
<evidence type="ECO:0000256" key="11">
    <source>
        <dbReference type="ARBA" id="ARBA00023303"/>
    </source>
</evidence>
<keyword evidence="11" id="KW-0407">Ion channel</keyword>
<organism evidence="13 14">
    <name type="scientific">Dispira parvispora</name>
    <dbReference type="NCBI Taxonomy" id="1520584"/>
    <lineage>
        <taxon>Eukaryota</taxon>
        <taxon>Fungi</taxon>
        <taxon>Fungi incertae sedis</taxon>
        <taxon>Zoopagomycota</taxon>
        <taxon>Kickxellomycotina</taxon>
        <taxon>Dimargaritomycetes</taxon>
        <taxon>Dimargaritales</taxon>
        <taxon>Dimargaritaceae</taxon>
        <taxon>Dispira</taxon>
    </lineage>
</organism>
<keyword evidence="7" id="KW-0630">Potassium</keyword>
<evidence type="ECO:0000256" key="1">
    <source>
        <dbReference type="ARBA" id="ARBA00004127"/>
    </source>
</evidence>
<proteinExistence type="inferred from homology"/>
<dbReference type="PANTHER" id="PTHR12454">
    <property type="entry name" value="TRIMERIC INTRACELLULAR CATION CHANNEL"/>
    <property type="match status" value="1"/>
</dbReference>
<dbReference type="GO" id="GO:0005267">
    <property type="term" value="F:potassium channel activity"/>
    <property type="evidence" value="ECO:0007669"/>
    <property type="project" value="UniProtKB-KW"/>
</dbReference>
<evidence type="ECO:0000256" key="4">
    <source>
        <dbReference type="ARBA" id="ARBA00022538"/>
    </source>
</evidence>
<comment type="similarity">
    <text evidence="2">Belongs to the TMEM38 family.</text>
</comment>
<dbReference type="OrthoDB" id="206005at2759"/>
<protein>
    <submittedName>
        <fullName evidence="13">Uncharacterized protein</fullName>
    </submittedName>
</protein>
<evidence type="ECO:0000313" key="14">
    <source>
        <dbReference type="Proteomes" id="UP001150925"/>
    </source>
</evidence>
<sequence length="257" mass="28505">MTMHALRVSYEVRKLMQVRGRLHWAHEVFLLLTLSFGGGILTSLLLGRPQPWLVNSAMVPIYGLVYLAVGYFPGDLVYKFLRACAPLSDIVLASLDGIIRGYGIPTAGIEHVRSLEGPISRSLSAMLIIGTVLGCGGGIIEDLIQISKPQWQLRTPTLLQRPNYDICVSFITAAFYICSTRAWTFQSAFTTLPVEPFDWVFPQLHPLDARVMCGLFCTAALAWKAYGDHQQYTTLLEKSHPASDTAKKSETLSKKSQ</sequence>
<keyword evidence="8 12" id="KW-1133">Transmembrane helix</keyword>
<evidence type="ECO:0000313" key="13">
    <source>
        <dbReference type="EMBL" id="KAJ1961057.1"/>
    </source>
</evidence>
<evidence type="ECO:0000256" key="12">
    <source>
        <dbReference type="SAM" id="Phobius"/>
    </source>
</evidence>
<dbReference type="EMBL" id="JANBPY010001213">
    <property type="protein sequence ID" value="KAJ1961057.1"/>
    <property type="molecule type" value="Genomic_DNA"/>
</dbReference>
<dbReference type="Proteomes" id="UP001150925">
    <property type="component" value="Unassembled WGS sequence"/>
</dbReference>
<gene>
    <name evidence="13" type="ORF">IWQ62_004001</name>
</gene>
<dbReference type="PANTHER" id="PTHR12454:SF11">
    <property type="entry name" value="GH25683P"/>
    <property type="match status" value="1"/>
</dbReference>
<evidence type="ECO:0000256" key="3">
    <source>
        <dbReference type="ARBA" id="ARBA00022448"/>
    </source>
</evidence>
<evidence type="ECO:0000256" key="7">
    <source>
        <dbReference type="ARBA" id="ARBA00022958"/>
    </source>
</evidence>
<evidence type="ECO:0000256" key="8">
    <source>
        <dbReference type="ARBA" id="ARBA00022989"/>
    </source>
</evidence>
<evidence type="ECO:0000256" key="5">
    <source>
        <dbReference type="ARBA" id="ARBA00022692"/>
    </source>
</evidence>
<comment type="subcellular location">
    <subcellularLocation>
        <location evidence="1">Endomembrane system</location>
        <topology evidence="1">Multi-pass membrane protein</topology>
    </subcellularLocation>
</comment>
<keyword evidence="10 12" id="KW-0472">Membrane</keyword>
<dbReference type="GO" id="GO:0016020">
    <property type="term" value="C:membrane"/>
    <property type="evidence" value="ECO:0007669"/>
    <property type="project" value="InterPro"/>
</dbReference>
<keyword evidence="6" id="KW-0631">Potassium channel</keyword>
<dbReference type="AlphaFoldDB" id="A0A9W8E5T5"/>
<evidence type="ECO:0000256" key="6">
    <source>
        <dbReference type="ARBA" id="ARBA00022826"/>
    </source>
</evidence>
<dbReference type="GO" id="GO:0042802">
    <property type="term" value="F:identical protein binding"/>
    <property type="evidence" value="ECO:0007669"/>
    <property type="project" value="InterPro"/>
</dbReference>
<name>A0A9W8E5T5_9FUNG</name>
<dbReference type="InterPro" id="IPR007866">
    <property type="entry name" value="TRIC_channel"/>
</dbReference>
<comment type="caution">
    <text evidence="13">The sequence shown here is derived from an EMBL/GenBank/DDBJ whole genome shotgun (WGS) entry which is preliminary data.</text>
</comment>
<evidence type="ECO:0000256" key="2">
    <source>
        <dbReference type="ARBA" id="ARBA00005766"/>
    </source>
</evidence>
<dbReference type="Pfam" id="PF05197">
    <property type="entry name" value="TRIC"/>
    <property type="match status" value="1"/>
</dbReference>